<sequence length="78" mass="9055">MTKAKTIGKKNVELVRRITKEEIAKKLAAEDIVENYLGIEEIVIERLPEAMWGTCENAPRQIKRIITRIIEDEYKLVT</sequence>
<dbReference type="AlphaFoldDB" id="A0A0F9LP43"/>
<name>A0A0F9LP43_9ZZZZ</name>
<organism evidence="1">
    <name type="scientific">marine sediment metagenome</name>
    <dbReference type="NCBI Taxonomy" id="412755"/>
    <lineage>
        <taxon>unclassified sequences</taxon>
        <taxon>metagenomes</taxon>
        <taxon>ecological metagenomes</taxon>
    </lineage>
</organism>
<dbReference type="EMBL" id="LAZR01006046">
    <property type="protein sequence ID" value="KKM95158.1"/>
    <property type="molecule type" value="Genomic_DNA"/>
</dbReference>
<comment type="caution">
    <text evidence="1">The sequence shown here is derived from an EMBL/GenBank/DDBJ whole genome shotgun (WGS) entry which is preliminary data.</text>
</comment>
<protein>
    <submittedName>
        <fullName evidence="1">Uncharacterized protein</fullName>
    </submittedName>
</protein>
<evidence type="ECO:0000313" key="1">
    <source>
        <dbReference type="EMBL" id="KKM95158.1"/>
    </source>
</evidence>
<reference evidence="1" key="1">
    <citation type="journal article" date="2015" name="Nature">
        <title>Complex archaea that bridge the gap between prokaryotes and eukaryotes.</title>
        <authorList>
            <person name="Spang A."/>
            <person name="Saw J.H."/>
            <person name="Jorgensen S.L."/>
            <person name="Zaremba-Niedzwiedzka K."/>
            <person name="Martijn J."/>
            <person name="Lind A.E."/>
            <person name="van Eijk R."/>
            <person name="Schleper C."/>
            <person name="Guy L."/>
            <person name="Ettema T.J."/>
        </authorList>
    </citation>
    <scope>NUCLEOTIDE SEQUENCE</scope>
</reference>
<accession>A0A0F9LP43</accession>
<proteinExistence type="predicted"/>
<gene>
    <name evidence="1" type="ORF">LCGC14_1190990</name>
</gene>